<feature type="transmembrane region" description="Helical" evidence="1">
    <location>
        <begin position="69"/>
        <end position="88"/>
    </location>
</feature>
<keyword evidence="1" id="KW-0812">Transmembrane</keyword>
<keyword evidence="3" id="KW-1185">Reference proteome</keyword>
<name>A0A9X2HXP8_9GAMM</name>
<keyword evidence="1" id="KW-0472">Membrane</keyword>
<keyword evidence="1" id="KW-1133">Transmembrane helix</keyword>
<evidence type="ECO:0000313" key="3">
    <source>
        <dbReference type="Proteomes" id="UP001139319"/>
    </source>
</evidence>
<gene>
    <name evidence="2" type="ORF">M6D89_04075</name>
</gene>
<comment type="caution">
    <text evidence="2">The sequence shown here is derived from an EMBL/GenBank/DDBJ whole genome shotgun (WGS) entry which is preliminary data.</text>
</comment>
<evidence type="ECO:0000313" key="2">
    <source>
        <dbReference type="EMBL" id="MCP8898471.1"/>
    </source>
</evidence>
<dbReference type="InterPro" id="IPR022109">
    <property type="entry name" value="DUF3649"/>
</dbReference>
<feature type="transmembrane region" description="Helical" evidence="1">
    <location>
        <begin position="12"/>
        <end position="37"/>
    </location>
</feature>
<protein>
    <submittedName>
        <fullName evidence="2">DUF3649 domain-containing protein</fullName>
    </submittedName>
</protein>
<dbReference type="Pfam" id="PF12365">
    <property type="entry name" value="DUF3649"/>
    <property type="match status" value="1"/>
</dbReference>
<reference evidence="2" key="1">
    <citation type="submission" date="2022-05" db="EMBL/GenBank/DDBJ databases">
        <authorList>
            <person name="Sun H.-N."/>
        </authorList>
    </citation>
    <scope>NUCLEOTIDE SEQUENCE</scope>
    <source>
        <strain evidence="2">HB14</strain>
    </source>
</reference>
<sequence>MVHKGWRLASVIVAALVGGYCLANVASIFVAVALPLTRSDATLLANILSFAFYIVAMMWALSQPTQRRAWLGMLIPAAVLFLLGYLLGGYPL</sequence>
<proteinExistence type="predicted"/>
<organism evidence="2 3">
    <name type="scientific">Gilvimarinus xylanilyticus</name>
    <dbReference type="NCBI Taxonomy" id="2944139"/>
    <lineage>
        <taxon>Bacteria</taxon>
        <taxon>Pseudomonadati</taxon>
        <taxon>Pseudomonadota</taxon>
        <taxon>Gammaproteobacteria</taxon>
        <taxon>Cellvibrionales</taxon>
        <taxon>Cellvibrionaceae</taxon>
        <taxon>Gilvimarinus</taxon>
    </lineage>
</organism>
<accession>A0A9X2HXP8</accession>
<evidence type="ECO:0000256" key="1">
    <source>
        <dbReference type="SAM" id="Phobius"/>
    </source>
</evidence>
<dbReference type="RefSeq" id="WP_253966747.1">
    <property type="nucleotide sequence ID" value="NZ_JAMFTH010000001.1"/>
</dbReference>
<dbReference type="AlphaFoldDB" id="A0A9X2HXP8"/>
<dbReference type="EMBL" id="JAMFTH010000001">
    <property type="protein sequence ID" value="MCP8898471.1"/>
    <property type="molecule type" value="Genomic_DNA"/>
</dbReference>
<dbReference type="Proteomes" id="UP001139319">
    <property type="component" value="Unassembled WGS sequence"/>
</dbReference>
<feature type="transmembrane region" description="Helical" evidence="1">
    <location>
        <begin position="43"/>
        <end position="62"/>
    </location>
</feature>
<reference evidence="2" key="2">
    <citation type="submission" date="2023-01" db="EMBL/GenBank/DDBJ databases">
        <title>Gilvimarinus xylanilyticus HB14 isolated from Caulerpa lentillifera aquaculture base in Hainan, China.</title>
        <authorList>
            <person name="Zhang Y.-J."/>
        </authorList>
    </citation>
    <scope>NUCLEOTIDE SEQUENCE</scope>
    <source>
        <strain evidence="2">HB14</strain>
    </source>
</reference>